<dbReference type="STRING" id="400682.A0A1X7UMX2"/>
<protein>
    <recommendedName>
        <fullName evidence="2">ATPase AAA-type core domain-containing protein</fullName>
    </recommendedName>
</protein>
<dbReference type="InterPro" id="IPR052267">
    <property type="entry name" value="N-DRC_Component"/>
</dbReference>
<dbReference type="PANTHER" id="PTHR14690">
    <property type="entry name" value="IQ MOTIF CONTAINING WITH AAA DOMAIN 1"/>
    <property type="match status" value="1"/>
</dbReference>
<accession>A0A1X7UMX2</accession>
<dbReference type="SUPFAM" id="SSF52540">
    <property type="entry name" value="P-loop containing nucleoside triphosphate hydrolases"/>
    <property type="match status" value="1"/>
</dbReference>
<dbReference type="AlphaFoldDB" id="A0A1X7UMX2"/>
<dbReference type="InParanoid" id="A0A1X7UMX2"/>
<proteinExistence type="predicted"/>
<sequence>MLLHTVFKVDKACPPSVVLIGHCERTFRKRIPKTDKTDPKRFKKMLPKIFKGIKPEDRVMIIGTSTRPFDADVKGLCVMYQRIIMIPRFDYASRQWKSLILKHGGHVTDGFDMSSLAKVSDGYTPGHMITAITQLRKHPLTTAEFIPFLIRFIEKKRKHTKLGLKMNTPLGKKKAKAIKEAM</sequence>
<dbReference type="EnsemblMetazoa" id="Aqu2.1.29006_001">
    <property type="protein sequence ID" value="Aqu2.1.29006_001"/>
    <property type="gene ID" value="Aqu2.1.29006"/>
</dbReference>
<dbReference type="InterPro" id="IPR027417">
    <property type="entry name" value="P-loop_NTPase"/>
</dbReference>
<dbReference type="PANTHER" id="PTHR14690:SF0">
    <property type="entry name" value="IQ MOTIF CONTAINING WITH AAA DOMAIN 1"/>
    <property type="match status" value="1"/>
</dbReference>
<dbReference type="OrthoDB" id="3046016at2759"/>
<dbReference type="Gene3D" id="3.40.50.300">
    <property type="entry name" value="P-loop containing nucleotide triphosphate hydrolases"/>
    <property type="match status" value="1"/>
</dbReference>
<organism evidence="1">
    <name type="scientific">Amphimedon queenslandica</name>
    <name type="common">Sponge</name>
    <dbReference type="NCBI Taxonomy" id="400682"/>
    <lineage>
        <taxon>Eukaryota</taxon>
        <taxon>Metazoa</taxon>
        <taxon>Porifera</taxon>
        <taxon>Demospongiae</taxon>
        <taxon>Heteroscleromorpha</taxon>
        <taxon>Haplosclerida</taxon>
        <taxon>Niphatidae</taxon>
        <taxon>Amphimedon</taxon>
    </lineage>
</organism>
<name>A0A1X7UMX2_AMPQE</name>
<dbReference type="OMA" id="CRIYERI"/>
<reference evidence="1" key="1">
    <citation type="submission" date="2017-05" db="UniProtKB">
        <authorList>
            <consortium name="EnsemblMetazoa"/>
        </authorList>
    </citation>
    <scope>IDENTIFICATION</scope>
</reference>
<evidence type="ECO:0000313" key="1">
    <source>
        <dbReference type="EnsemblMetazoa" id="Aqu2.1.29006_001"/>
    </source>
</evidence>
<dbReference type="Gene3D" id="1.10.8.60">
    <property type="match status" value="1"/>
</dbReference>
<dbReference type="eggNOG" id="KOG0740">
    <property type="taxonomic scope" value="Eukaryota"/>
</dbReference>
<evidence type="ECO:0008006" key="2">
    <source>
        <dbReference type="Google" id="ProtNLM"/>
    </source>
</evidence>